<keyword evidence="7" id="KW-0496">Mitochondrion</keyword>
<name>A0ABD2QLQ0_9PLAT</name>
<dbReference type="PANTHER" id="PTHR46208">
    <property type="entry name" value="MITOCHONDRIAL IMPORT RECEPTOR SUBUNIT TOM70"/>
    <property type="match status" value="1"/>
</dbReference>
<evidence type="ECO:0000256" key="9">
    <source>
        <dbReference type="ARBA" id="ARBA00038030"/>
    </source>
</evidence>
<evidence type="ECO:0000256" key="10">
    <source>
        <dbReference type="PROSITE-ProRule" id="PRU00339"/>
    </source>
</evidence>
<evidence type="ECO:0000313" key="11">
    <source>
        <dbReference type="EMBL" id="KAL3320459.1"/>
    </source>
</evidence>
<keyword evidence="5 10" id="KW-0802">TPR repeat</keyword>
<evidence type="ECO:0000256" key="4">
    <source>
        <dbReference type="ARBA" id="ARBA00022787"/>
    </source>
</evidence>
<dbReference type="InterPro" id="IPR019734">
    <property type="entry name" value="TPR_rpt"/>
</dbReference>
<evidence type="ECO:0000256" key="6">
    <source>
        <dbReference type="ARBA" id="ARBA00022989"/>
    </source>
</evidence>
<dbReference type="InterPro" id="IPR011990">
    <property type="entry name" value="TPR-like_helical_dom_sf"/>
</dbReference>
<keyword evidence="6" id="KW-1133">Transmembrane helix</keyword>
<sequence length="400" mass="44784">MPVIILLGFRTGISYKTLLICSAPVAIYAIYTTATRLTNVPASTADFVDKSLDTPLGKALALKDKGNKYFKGSKYEQAIECYNSAIQVCPPEAVLELSIFYQNRAAAKENLGDIEGAISDCTEALKYAPRYVKALIRRAKLYERTSKTYQGLIDATAVSIFEAFSNVENVMFMERVLTRLANEKTELEKENIAYILPSNSFIHNYISAFDWDPIFCDETQIIRSSSIFTNAIAQFEDETIRLPFDDLSHCLSFIDRNTQVFDFLNQLKDALLAARSEDFPRSYELIQSAMKKIPPANSSSEMAYEKLEIFISYAKLLNATYKALIGDSANAEELLDQILKTFQETPVSGIQSIINGNDHDAGDIKNKLDWSKYPGLILIKMNALIKKACIAMTSDHVSCM</sequence>
<evidence type="ECO:0000256" key="2">
    <source>
        <dbReference type="ARBA" id="ARBA00022692"/>
    </source>
</evidence>
<evidence type="ECO:0000256" key="5">
    <source>
        <dbReference type="ARBA" id="ARBA00022803"/>
    </source>
</evidence>
<keyword evidence="4" id="KW-1000">Mitochondrion outer membrane</keyword>
<organism evidence="11 12">
    <name type="scientific">Cichlidogyrus casuarinus</name>
    <dbReference type="NCBI Taxonomy" id="1844966"/>
    <lineage>
        <taxon>Eukaryota</taxon>
        <taxon>Metazoa</taxon>
        <taxon>Spiralia</taxon>
        <taxon>Lophotrochozoa</taxon>
        <taxon>Platyhelminthes</taxon>
        <taxon>Monogenea</taxon>
        <taxon>Monopisthocotylea</taxon>
        <taxon>Dactylogyridea</taxon>
        <taxon>Ancyrocephalidae</taxon>
        <taxon>Cichlidogyrus</taxon>
    </lineage>
</organism>
<keyword evidence="3" id="KW-0677">Repeat</keyword>
<dbReference type="GO" id="GO:0005741">
    <property type="term" value="C:mitochondrial outer membrane"/>
    <property type="evidence" value="ECO:0007669"/>
    <property type="project" value="UniProtKB-SubCell"/>
</dbReference>
<dbReference type="EMBL" id="JBJKFK010000051">
    <property type="protein sequence ID" value="KAL3320459.1"/>
    <property type="molecule type" value="Genomic_DNA"/>
</dbReference>
<dbReference type="PROSITE" id="PS50005">
    <property type="entry name" value="TPR"/>
    <property type="match status" value="1"/>
</dbReference>
<evidence type="ECO:0000313" key="12">
    <source>
        <dbReference type="Proteomes" id="UP001626550"/>
    </source>
</evidence>
<keyword evidence="2" id="KW-0812">Transmembrane</keyword>
<dbReference type="Pfam" id="PF00515">
    <property type="entry name" value="TPR_1"/>
    <property type="match status" value="1"/>
</dbReference>
<dbReference type="SUPFAM" id="SSF48452">
    <property type="entry name" value="TPR-like"/>
    <property type="match status" value="1"/>
</dbReference>
<proteinExistence type="inferred from homology"/>
<comment type="similarity">
    <text evidence="9">Belongs to the Tom70 family.</text>
</comment>
<keyword evidence="11" id="KW-0675">Receptor</keyword>
<evidence type="ECO:0000256" key="1">
    <source>
        <dbReference type="ARBA" id="ARBA00004572"/>
    </source>
</evidence>
<dbReference type="Gene3D" id="1.25.40.10">
    <property type="entry name" value="Tetratricopeptide repeat domain"/>
    <property type="match status" value="1"/>
</dbReference>
<keyword evidence="8" id="KW-0472">Membrane</keyword>
<feature type="repeat" description="TPR" evidence="10">
    <location>
        <begin position="59"/>
        <end position="92"/>
    </location>
</feature>
<dbReference type="PANTHER" id="PTHR46208:SF1">
    <property type="entry name" value="MITOCHONDRIAL IMPORT RECEPTOR SUBUNIT TOM70"/>
    <property type="match status" value="1"/>
</dbReference>
<gene>
    <name evidence="11" type="primary">TOMM70A_2</name>
    <name evidence="11" type="ORF">Ciccas_000872</name>
</gene>
<dbReference type="Proteomes" id="UP001626550">
    <property type="component" value="Unassembled WGS sequence"/>
</dbReference>
<comment type="subcellular location">
    <subcellularLocation>
        <location evidence="1">Mitochondrion outer membrane</location>
        <topology evidence="1">Single-pass membrane protein</topology>
    </subcellularLocation>
</comment>
<accession>A0ABD2QLQ0</accession>
<protein>
    <submittedName>
        <fullName evidence="11">Mitochondrial import receptor subunit TOM70</fullName>
    </submittedName>
</protein>
<reference evidence="11 12" key="1">
    <citation type="submission" date="2024-11" db="EMBL/GenBank/DDBJ databases">
        <title>Adaptive evolution of stress response genes in parasites aligns with host niche diversity.</title>
        <authorList>
            <person name="Hahn C."/>
            <person name="Resl P."/>
        </authorList>
    </citation>
    <scope>NUCLEOTIDE SEQUENCE [LARGE SCALE GENOMIC DNA]</scope>
    <source>
        <strain evidence="11">EGGRZ-B1_66</strain>
        <tissue evidence="11">Body</tissue>
    </source>
</reference>
<evidence type="ECO:0000256" key="7">
    <source>
        <dbReference type="ARBA" id="ARBA00023128"/>
    </source>
</evidence>
<comment type="caution">
    <text evidence="11">The sequence shown here is derived from an EMBL/GenBank/DDBJ whole genome shotgun (WGS) entry which is preliminary data.</text>
</comment>
<dbReference type="SMART" id="SM00028">
    <property type="entry name" value="TPR"/>
    <property type="match status" value="2"/>
</dbReference>
<keyword evidence="12" id="KW-1185">Reference proteome</keyword>
<evidence type="ECO:0000256" key="3">
    <source>
        <dbReference type="ARBA" id="ARBA00022737"/>
    </source>
</evidence>
<dbReference type="AlphaFoldDB" id="A0ABD2QLQ0"/>
<evidence type="ECO:0000256" key="8">
    <source>
        <dbReference type="ARBA" id="ARBA00023136"/>
    </source>
</evidence>